<evidence type="ECO:0000256" key="1">
    <source>
        <dbReference type="ARBA" id="ARBA00009460"/>
    </source>
</evidence>
<dbReference type="AlphaFoldDB" id="A0AAU7NTJ7"/>
<protein>
    <submittedName>
        <fullName evidence="3">Fructosamine kinase family protein</fullName>
    </submittedName>
</protein>
<comment type="similarity">
    <text evidence="1 2">Belongs to the fructosamine kinase family.</text>
</comment>
<accession>A0AAU7NTJ7</accession>
<dbReference type="PANTHER" id="PTHR12149:SF8">
    <property type="entry name" value="PROTEIN-RIBULOSAMINE 3-KINASE"/>
    <property type="match status" value="1"/>
</dbReference>
<dbReference type="PIRSF" id="PIRSF006221">
    <property type="entry name" value="Ketosamine-3-kinase"/>
    <property type="match status" value="1"/>
</dbReference>
<dbReference type="Pfam" id="PF03881">
    <property type="entry name" value="Fructosamin_kin"/>
    <property type="match status" value="1"/>
</dbReference>
<dbReference type="KEGG" id="mech:Q9L42_018470"/>
<reference evidence="3 4" key="1">
    <citation type="journal article" date="2024" name="Microbiology">
        <title>Methylomarinum rosea sp. nov., a novel halophilic methanotrophic bacterium from the hypersaline Lake Elton.</title>
        <authorList>
            <person name="Suleimanov R.Z."/>
            <person name="Oshkin I.Y."/>
            <person name="Danilova O.V."/>
            <person name="Suzina N.E."/>
            <person name="Dedysh S.N."/>
        </authorList>
    </citation>
    <scope>NUCLEOTIDE SEQUENCE [LARGE SCALE GENOMIC DNA]</scope>
    <source>
        <strain evidence="3 4">Ch1-1</strain>
    </source>
</reference>
<dbReference type="InterPro" id="IPR011009">
    <property type="entry name" value="Kinase-like_dom_sf"/>
</dbReference>
<organism evidence="3 4">
    <name type="scientific">Methylomarinum roseum</name>
    <dbReference type="NCBI Taxonomy" id="3067653"/>
    <lineage>
        <taxon>Bacteria</taxon>
        <taxon>Pseudomonadati</taxon>
        <taxon>Pseudomonadota</taxon>
        <taxon>Gammaproteobacteria</taxon>
        <taxon>Methylococcales</taxon>
        <taxon>Methylococcaceae</taxon>
        <taxon>Methylomarinum</taxon>
    </lineage>
</organism>
<name>A0AAU7NTJ7_9GAMM</name>
<dbReference type="InterPro" id="IPR016477">
    <property type="entry name" value="Fructo-/Ketosamine-3-kinase"/>
</dbReference>
<dbReference type="PANTHER" id="PTHR12149">
    <property type="entry name" value="FRUCTOSAMINE 3 KINASE-RELATED PROTEIN"/>
    <property type="match status" value="1"/>
</dbReference>
<keyword evidence="2 3" id="KW-0418">Kinase</keyword>
<evidence type="ECO:0000313" key="3">
    <source>
        <dbReference type="EMBL" id="XBS20307.1"/>
    </source>
</evidence>
<keyword evidence="4" id="KW-1185">Reference proteome</keyword>
<dbReference type="Gene3D" id="3.30.200.20">
    <property type="entry name" value="Phosphorylase Kinase, domain 1"/>
    <property type="match status" value="1"/>
</dbReference>
<proteinExistence type="inferred from homology"/>
<dbReference type="Gene3D" id="3.90.1200.10">
    <property type="match status" value="1"/>
</dbReference>
<sequence length="292" mass="33014">MSIDPLIPLLEETTGRTLNDCRLSPLGGGDINSAYHLQSTEVSWFIKVNRPTLAFMFEAEAQGLNELAKLKSIRVPTVITYGQSEQYSFLVLEHIELGGLRSDSAALLGEQLAALHKHRQAFFGWHCDNTIGSTAQHNERHKDWVEFWRAQRLLKQLQFAADNGHAGKLLSQGEKLAEKLDVFFETYQPQPALLHGDLWGGNAAADRQGRPVIYDPACYYGDREADIAMTELFGGFGADFYRAYQESYPLDSGYKTRKILYNLYHILNHLNLFGSAYRHQAETMIEQLLAET</sequence>
<dbReference type="RefSeq" id="WP_349431579.1">
    <property type="nucleotide sequence ID" value="NZ_CP157743.1"/>
</dbReference>
<dbReference type="GO" id="GO:0016301">
    <property type="term" value="F:kinase activity"/>
    <property type="evidence" value="ECO:0007669"/>
    <property type="project" value="UniProtKB-UniRule"/>
</dbReference>
<dbReference type="SUPFAM" id="SSF56112">
    <property type="entry name" value="Protein kinase-like (PK-like)"/>
    <property type="match status" value="1"/>
</dbReference>
<evidence type="ECO:0000313" key="4">
    <source>
        <dbReference type="Proteomes" id="UP001225378"/>
    </source>
</evidence>
<evidence type="ECO:0000256" key="2">
    <source>
        <dbReference type="PIRNR" id="PIRNR006221"/>
    </source>
</evidence>
<gene>
    <name evidence="3" type="ORF">Q9L42_018470</name>
</gene>
<dbReference type="Proteomes" id="UP001225378">
    <property type="component" value="Chromosome"/>
</dbReference>
<dbReference type="EMBL" id="CP157743">
    <property type="protein sequence ID" value="XBS20307.1"/>
    <property type="molecule type" value="Genomic_DNA"/>
</dbReference>
<keyword evidence="2" id="KW-0808">Transferase</keyword>